<comment type="caution">
    <text evidence="1">The sequence shown here is derived from an EMBL/GenBank/DDBJ whole genome shotgun (WGS) entry which is preliminary data.</text>
</comment>
<sequence length="60" mass="7413">MDSLYISLIEIYYKNINLIFYQIIRKIVINLFFTNSLEFYYCKLILRRSLNSSKEVLFQY</sequence>
<reference evidence="1 2" key="1">
    <citation type="submission" date="2018-03" db="EMBL/GenBank/DDBJ databases">
        <title>Genomic Encyclopedia of Type Strains, Phase III (KMG-III): the genomes of soil and plant-associated and newly described type strains.</title>
        <authorList>
            <person name="Whitman W."/>
        </authorList>
    </citation>
    <scope>NUCLEOTIDE SEQUENCE [LARGE SCALE GENOMIC DNA]</scope>
    <source>
        <strain evidence="1 2">CGMCC 1.12259</strain>
    </source>
</reference>
<accession>A0A2P8H3F7</accession>
<keyword evidence="2" id="KW-1185">Reference proteome</keyword>
<evidence type="ECO:0000313" key="2">
    <source>
        <dbReference type="Proteomes" id="UP000242682"/>
    </source>
</evidence>
<organism evidence="1 2">
    <name type="scientific">Planomicrobium soli</name>
    <dbReference type="NCBI Taxonomy" id="1176648"/>
    <lineage>
        <taxon>Bacteria</taxon>
        <taxon>Bacillati</taxon>
        <taxon>Bacillota</taxon>
        <taxon>Bacilli</taxon>
        <taxon>Bacillales</taxon>
        <taxon>Caryophanaceae</taxon>
        <taxon>Planomicrobium</taxon>
    </lineage>
</organism>
<protein>
    <submittedName>
        <fullName evidence="1">Uncharacterized protein</fullName>
    </submittedName>
</protein>
<gene>
    <name evidence="1" type="ORF">B0H99_104213</name>
</gene>
<proteinExistence type="predicted"/>
<dbReference type="EMBL" id="PYAT01000004">
    <property type="protein sequence ID" value="PSL40751.1"/>
    <property type="molecule type" value="Genomic_DNA"/>
</dbReference>
<evidence type="ECO:0000313" key="1">
    <source>
        <dbReference type="EMBL" id="PSL40751.1"/>
    </source>
</evidence>
<dbReference type="AlphaFoldDB" id="A0A2P8H3F7"/>
<dbReference type="Proteomes" id="UP000242682">
    <property type="component" value="Unassembled WGS sequence"/>
</dbReference>
<name>A0A2P8H3F7_9BACL</name>